<comment type="caution">
    <text evidence="2">The sequence shown here is derived from an EMBL/GenBank/DDBJ whole genome shotgun (WGS) entry which is preliminary data.</text>
</comment>
<dbReference type="SMART" id="SM00671">
    <property type="entry name" value="SEL1"/>
    <property type="match status" value="1"/>
</dbReference>
<dbReference type="RefSeq" id="WP_192553905.1">
    <property type="nucleotide sequence ID" value="NZ_JACZZA010000001.1"/>
</dbReference>
<dbReference type="InterPro" id="IPR011990">
    <property type="entry name" value="TPR-like_helical_dom_sf"/>
</dbReference>
<name>A0ABR9G4S5_9GAMM</name>
<feature type="signal peptide" evidence="1">
    <location>
        <begin position="1"/>
        <end position="27"/>
    </location>
</feature>
<gene>
    <name evidence="2" type="ORF">IGX34_01570</name>
</gene>
<keyword evidence="1" id="KW-0732">Signal</keyword>
<evidence type="ECO:0000256" key="1">
    <source>
        <dbReference type="SAM" id="SignalP"/>
    </source>
</evidence>
<evidence type="ECO:0000313" key="3">
    <source>
        <dbReference type="Proteomes" id="UP000651010"/>
    </source>
</evidence>
<dbReference type="InterPro" id="IPR006597">
    <property type="entry name" value="Sel1-like"/>
</dbReference>
<dbReference type="Proteomes" id="UP000651010">
    <property type="component" value="Unassembled WGS sequence"/>
</dbReference>
<sequence>MVRAMMHFSLRSLVLGVALIGSVAANAADSATGTCTPVLEKLLPGEYHYCVAVHDWQRGNNRSGLSEAKYAATWGEKRAQFALGVDYFNGRRGLTADKVQGLAWLTLAAERKDPYYASILSSARAQSTPAQQQQADALVATMLPDYGDAKVAAYAERRFRAQWWEIRQQVWDTASASHMDPWSINTAFAIDGLGVVQPMIALRKLQDAGTTYFDGWGGHVTVGPLIPLSKLAPGAASRESASQH</sequence>
<dbReference type="SUPFAM" id="SSF81901">
    <property type="entry name" value="HCP-like"/>
    <property type="match status" value="1"/>
</dbReference>
<accession>A0ABR9G4S5</accession>
<evidence type="ECO:0000313" key="2">
    <source>
        <dbReference type="EMBL" id="MBE1159052.1"/>
    </source>
</evidence>
<organism evidence="2 3">
    <name type="scientific">Dyella acidiphila</name>
    <dbReference type="NCBI Taxonomy" id="2775866"/>
    <lineage>
        <taxon>Bacteria</taxon>
        <taxon>Pseudomonadati</taxon>
        <taxon>Pseudomonadota</taxon>
        <taxon>Gammaproteobacteria</taxon>
        <taxon>Lysobacterales</taxon>
        <taxon>Rhodanobacteraceae</taxon>
        <taxon>Dyella</taxon>
    </lineage>
</organism>
<proteinExistence type="predicted"/>
<keyword evidence="3" id="KW-1185">Reference proteome</keyword>
<feature type="chain" id="PRO_5047134005" description="Sel1 repeat family protein" evidence="1">
    <location>
        <begin position="28"/>
        <end position="244"/>
    </location>
</feature>
<dbReference type="Gene3D" id="1.25.40.10">
    <property type="entry name" value="Tetratricopeptide repeat domain"/>
    <property type="match status" value="1"/>
</dbReference>
<protein>
    <recommendedName>
        <fullName evidence="4">Sel1 repeat family protein</fullName>
    </recommendedName>
</protein>
<dbReference type="EMBL" id="JACZZA010000001">
    <property type="protein sequence ID" value="MBE1159052.1"/>
    <property type="molecule type" value="Genomic_DNA"/>
</dbReference>
<evidence type="ECO:0008006" key="4">
    <source>
        <dbReference type="Google" id="ProtNLM"/>
    </source>
</evidence>
<reference evidence="2 3" key="1">
    <citation type="submission" date="2020-09" db="EMBL/GenBank/DDBJ databases">
        <title>Dyella sp. 7MK23 isolated from forest soil.</title>
        <authorList>
            <person name="Fu J."/>
        </authorList>
    </citation>
    <scope>NUCLEOTIDE SEQUENCE [LARGE SCALE GENOMIC DNA]</scope>
    <source>
        <strain evidence="2 3">7MK23</strain>
    </source>
</reference>